<dbReference type="STRING" id="370764.SAMN04489810_0181"/>
<dbReference type="EMBL" id="LT629692">
    <property type="protein sequence ID" value="SDG39589.1"/>
    <property type="molecule type" value="Genomic_DNA"/>
</dbReference>
<evidence type="ECO:0000313" key="2">
    <source>
        <dbReference type="Proteomes" id="UP000199009"/>
    </source>
</evidence>
<keyword evidence="2" id="KW-1185">Reference proteome</keyword>
<dbReference type="AlphaFoldDB" id="A0A1G7TXW1"/>
<proteinExistence type="predicted"/>
<gene>
    <name evidence="1" type="ORF">SAMN04489810_0181</name>
</gene>
<dbReference type="Proteomes" id="UP000199009">
    <property type="component" value="Chromosome I"/>
</dbReference>
<sequence length="42" mass="4510">MAIILLIIIAVVVLAAVAATLIEVVRDGYHAVATRRDLVRLP</sequence>
<dbReference type="RefSeq" id="WP_269457416.1">
    <property type="nucleotide sequence ID" value="NZ_LT629692.1"/>
</dbReference>
<name>A0A1G7TXW1_9MICO</name>
<reference evidence="1 2" key="1">
    <citation type="submission" date="2016-10" db="EMBL/GenBank/DDBJ databases">
        <authorList>
            <person name="de Groot N.N."/>
        </authorList>
    </citation>
    <scope>NUCLEOTIDE SEQUENCE [LARGE SCALE GENOMIC DNA]</scope>
    <source>
        <strain evidence="1 2">DSM 23142</strain>
    </source>
</reference>
<accession>A0A1G7TXW1</accession>
<protein>
    <submittedName>
        <fullName evidence="1">Uncharacterized protein</fullName>
    </submittedName>
</protein>
<evidence type="ECO:0000313" key="1">
    <source>
        <dbReference type="EMBL" id="SDG39589.1"/>
    </source>
</evidence>
<organism evidence="1 2">
    <name type="scientific">Microbacterium pygmaeum</name>
    <dbReference type="NCBI Taxonomy" id="370764"/>
    <lineage>
        <taxon>Bacteria</taxon>
        <taxon>Bacillati</taxon>
        <taxon>Actinomycetota</taxon>
        <taxon>Actinomycetes</taxon>
        <taxon>Micrococcales</taxon>
        <taxon>Microbacteriaceae</taxon>
        <taxon>Microbacterium</taxon>
    </lineage>
</organism>